<reference evidence="4" key="2">
    <citation type="submission" date="2023-11" db="UniProtKB">
        <authorList>
            <consortium name="WormBaseParasite"/>
        </authorList>
    </citation>
    <scope>IDENTIFICATION</scope>
</reference>
<name>A0AA85JCC6_TRIRE</name>
<reference evidence="3" key="1">
    <citation type="submission" date="2022-06" db="EMBL/GenBank/DDBJ databases">
        <authorList>
            <person name="Berger JAMES D."/>
            <person name="Berger JAMES D."/>
        </authorList>
    </citation>
    <scope>NUCLEOTIDE SEQUENCE [LARGE SCALE GENOMIC DNA]</scope>
</reference>
<feature type="compositionally biased region" description="Low complexity" evidence="1">
    <location>
        <begin position="1"/>
        <end position="20"/>
    </location>
</feature>
<dbReference type="PROSITE" id="PS00028">
    <property type="entry name" value="ZINC_FINGER_C2H2_1"/>
    <property type="match status" value="2"/>
</dbReference>
<dbReference type="WBParaSite" id="TREG1_143360.1">
    <property type="protein sequence ID" value="TREG1_143360.1"/>
    <property type="gene ID" value="TREG1_143360"/>
</dbReference>
<dbReference type="InterPro" id="IPR013087">
    <property type="entry name" value="Znf_C2H2_type"/>
</dbReference>
<feature type="domain" description="C2H2-type" evidence="2">
    <location>
        <begin position="156"/>
        <end position="179"/>
    </location>
</feature>
<evidence type="ECO:0000256" key="1">
    <source>
        <dbReference type="SAM" id="MobiDB-lite"/>
    </source>
</evidence>
<feature type="domain" description="C2H2-type" evidence="2">
    <location>
        <begin position="123"/>
        <end position="144"/>
    </location>
</feature>
<organism evidence="3 4">
    <name type="scientific">Trichobilharzia regenti</name>
    <name type="common">Nasal bird schistosome</name>
    <dbReference type="NCBI Taxonomy" id="157069"/>
    <lineage>
        <taxon>Eukaryota</taxon>
        <taxon>Metazoa</taxon>
        <taxon>Spiralia</taxon>
        <taxon>Lophotrochozoa</taxon>
        <taxon>Platyhelminthes</taxon>
        <taxon>Trematoda</taxon>
        <taxon>Digenea</taxon>
        <taxon>Strigeidida</taxon>
        <taxon>Schistosomatoidea</taxon>
        <taxon>Schistosomatidae</taxon>
        <taxon>Trichobilharzia</taxon>
    </lineage>
</organism>
<feature type="region of interest" description="Disordered" evidence="1">
    <location>
        <begin position="1"/>
        <end position="24"/>
    </location>
</feature>
<sequence length="268" mass="30852">MPPPLLLQQQQQYSTPSSLQNSSGLDRNMLNSWIEGLTLFETSSFEELTNHMRVIHGANTPPGAMNSSTSTVHPISGFLSESQTVLLPPSFVNINGLPVVRRNGNYNASEMSENADYSTRYQCIECLRVLNTREEYFRHFSAEHLSTCIHENYYRCFGSCKRLFPNIDIFRKHLSVCQHAQTIFQSTFGYSYTYSDGNNNNDNNYHRNEDILNVLDPEHTDDNQQRQRQHNKHNHNNNSLSEPTHRVRIMHLLLRLLPVMGGGIIMHQ</sequence>
<evidence type="ECO:0000313" key="4">
    <source>
        <dbReference type="WBParaSite" id="TREG1_143360.1"/>
    </source>
</evidence>
<proteinExistence type="predicted"/>
<evidence type="ECO:0000313" key="3">
    <source>
        <dbReference type="Proteomes" id="UP000050795"/>
    </source>
</evidence>
<dbReference type="Proteomes" id="UP000050795">
    <property type="component" value="Unassembled WGS sequence"/>
</dbReference>
<protein>
    <recommendedName>
        <fullName evidence="2">C2H2-type domain-containing protein</fullName>
    </recommendedName>
</protein>
<feature type="region of interest" description="Disordered" evidence="1">
    <location>
        <begin position="221"/>
        <end position="242"/>
    </location>
</feature>
<evidence type="ECO:0000259" key="2">
    <source>
        <dbReference type="PROSITE" id="PS00028"/>
    </source>
</evidence>
<dbReference type="AlphaFoldDB" id="A0AA85JCC6"/>
<keyword evidence="3" id="KW-1185">Reference proteome</keyword>
<accession>A0AA85JCC6</accession>